<keyword evidence="1" id="KW-1133">Transmembrane helix</keyword>
<name>A0A8S4R5N0_9NEOP</name>
<proteinExistence type="predicted"/>
<evidence type="ECO:0000313" key="3">
    <source>
        <dbReference type="Proteomes" id="UP000838756"/>
    </source>
</evidence>
<sequence length="102" mass="11718">MDMSFPHYQDCAVFITLTSTALPRYRAILGPFHWHVWVTLTFTYLFGIFPLAFSDKHTLRHLLQDKGEVENMFWSGEALAVASYPTDKDVPPSNLAFMYDVA</sequence>
<gene>
    <name evidence="2" type="primary">jg20791</name>
    <name evidence="2" type="ORF">PAEG_LOCUS10431</name>
</gene>
<comment type="caution">
    <text evidence="2">The sequence shown here is derived from an EMBL/GenBank/DDBJ whole genome shotgun (WGS) entry which is preliminary data.</text>
</comment>
<dbReference type="EMBL" id="CAKXAJ010024867">
    <property type="protein sequence ID" value="CAH2232114.1"/>
    <property type="molecule type" value="Genomic_DNA"/>
</dbReference>
<dbReference type="Proteomes" id="UP000838756">
    <property type="component" value="Unassembled WGS sequence"/>
</dbReference>
<organism evidence="2 3">
    <name type="scientific">Pararge aegeria aegeria</name>
    <dbReference type="NCBI Taxonomy" id="348720"/>
    <lineage>
        <taxon>Eukaryota</taxon>
        <taxon>Metazoa</taxon>
        <taxon>Ecdysozoa</taxon>
        <taxon>Arthropoda</taxon>
        <taxon>Hexapoda</taxon>
        <taxon>Insecta</taxon>
        <taxon>Pterygota</taxon>
        <taxon>Neoptera</taxon>
        <taxon>Endopterygota</taxon>
        <taxon>Lepidoptera</taxon>
        <taxon>Glossata</taxon>
        <taxon>Ditrysia</taxon>
        <taxon>Papilionoidea</taxon>
        <taxon>Nymphalidae</taxon>
        <taxon>Satyrinae</taxon>
        <taxon>Satyrini</taxon>
        <taxon>Parargina</taxon>
        <taxon>Pararge</taxon>
    </lineage>
</organism>
<protein>
    <submittedName>
        <fullName evidence="2">Jg20791 protein</fullName>
    </submittedName>
</protein>
<evidence type="ECO:0000313" key="2">
    <source>
        <dbReference type="EMBL" id="CAH2232114.1"/>
    </source>
</evidence>
<keyword evidence="1" id="KW-0472">Membrane</keyword>
<keyword evidence="1" id="KW-0812">Transmembrane</keyword>
<feature type="transmembrane region" description="Helical" evidence="1">
    <location>
        <begin position="32"/>
        <end position="53"/>
    </location>
</feature>
<accession>A0A8S4R5N0</accession>
<dbReference type="OrthoDB" id="6500454at2759"/>
<reference evidence="2" key="1">
    <citation type="submission" date="2022-03" db="EMBL/GenBank/DDBJ databases">
        <authorList>
            <person name="Lindestad O."/>
        </authorList>
    </citation>
    <scope>NUCLEOTIDE SEQUENCE</scope>
</reference>
<dbReference type="AlphaFoldDB" id="A0A8S4R5N0"/>
<evidence type="ECO:0000256" key="1">
    <source>
        <dbReference type="SAM" id="Phobius"/>
    </source>
</evidence>
<keyword evidence="3" id="KW-1185">Reference proteome</keyword>